<keyword evidence="2" id="KW-1185">Reference proteome</keyword>
<dbReference type="Proteomes" id="UP000439752">
    <property type="component" value="Unassembled WGS sequence"/>
</dbReference>
<proteinExistence type="predicted"/>
<dbReference type="RefSeq" id="WP_029333503.1">
    <property type="nucleotide sequence ID" value="NZ_LR732312.1"/>
</dbReference>
<gene>
    <name evidence="1" type="ORF">EXIGUO9Y_340004</name>
</gene>
<evidence type="ECO:0000313" key="2">
    <source>
        <dbReference type="Proteomes" id="UP000439752"/>
    </source>
</evidence>
<protein>
    <recommendedName>
        <fullName evidence="3">Intracellular proteinase inhibitor BsuPI domain-containing protein</fullName>
    </recommendedName>
</protein>
<reference evidence="1 2" key="1">
    <citation type="submission" date="2019-10" db="EMBL/GenBank/DDBJ databases">
        <authorList>
            <person name="Karimi E."/>
        </authorList>
    </citation>
    <scope>NUCLEOTIDE SEQUENCE [LARGE SCALE GENOMIC DNA]</scope>
    <source>
        <strain evidence="1">Exiguobacterium sp. 9Y</strain>
    </source>
</reference>
<accession>A0A653IFM4</accession>
<sequence>MKKLLIVPLLFSLGGCMSLDTKPSSTTVENRVQGSVKEGFTFEYKLSNTGDYPIKVASRAGHLLNVQVRKHDTQKIVYDSYQEVEPKRLSKEVQPHTTVTLKKTVEAGAIPAGVYDIDYIVRDNIGEATAGDGEIRLK</sequence>
<evidence type="ECO:0000313" key="1">
    <source>
        <dbReference type="EMBL" id="VWX37677.1"/>
    </source>
</evidence>
<evidence type="ECO:0008006" key="3">
    <source>
        <dbReference type="Google" id="ProtNLM"/>
    </source>
</evidence>
<organism evidence="1 2">
    <name type="scientific">Exiguobacterium oxidotolerans</name>
    <dbReference type="NCBI Taxonomy" id="223958"/>
    <lineage>
        <taxon>Bacteria</taxon>
        <taxon>Bacillati</taxon>
        <taxon>Bacillota</taxon>
        <taxon>Bacilli</taxon>
        <taxon>Bacillales</taxon>
        <taxon>Bacillales Family XII. Incertae Sedis</taxon>
        <taxon>Exiguobacterium</taxon>
    </lineage>
</organism>
<name>A0A653IFM4_9BACL</name>
<dbReference type="EMBL" id="CABWKQ010000028">
    <property type="protein sequence ID" value="VWX37677.1"/>
    <property type="molecule type" value="Genomic_DNA"/>
</dbReference>
<dbReference type="PROSITE" id="PS51257">
    <property type="entry name" value="PROKAR_LIPOPROTEIN"/>
    <property type="match status" value="1"/>
</dbReference>
<dbReference type="AlphaFoldDB" id="A0A653IFM4"/>